<keyword evidence="3" id="KW-0328">Glycosyltransferase</keyword>
<evidence type="ECO:0000259" key="2">
    <source>
        <dbReference type="Pfam" id="PF00534"/>
    </source>
</evidence>
<dbReference type="InterPro" id="IPR001296">
    <property type="entry name" value="Glyco_trans_1"/>
</dbReference>
<dbReference type="PANTHER" id="PTHR46401">
    <property type="entry name" value="GLYCOSYLTRANSFERASE WBBK-RELATED"/>
    <property type="match status" value="1"/>
</dbReference>
<dbReference type="AlphaFoldDB" id="A0AAU7BYP2"/>
<keyword evidence="1 3" id="KW-0808">Transferase</keyword>
<dbReference type="Gene3D" id="3.40.50.2000">
    <property type="entry name" value="Glycogen Phosphorylase B"/>
    <property type="match status" value="1"/>
</dbReference>
<protein>
    <submittedName>
        <fullName evidence="3">Glycosyltransferase</fullName>
        <ecNumber evidence="3">2.4.-.-</ecNumber>
    </submittedName>
</protein>
<proteinExistence type="predicted"/>
<dbReference type="SUPFAM" id="SSF53756">
    <property type="entry name" value="UDP-Glycosyltransferase/glycogen phosphorylase"/>
    <property type="match status" value="1"/>
</dbReference>
<dbReference type="Pfam" id="PF00534">
    <property type="entry name" value="Glycos_transf_1"/>
    <property type="match status" value="1"/>
</dbReference>
<dbReference type="PANTHER" id="PTHR46401:SF2">
    <property type="entry name" value="GLYCOSYLTRANSFERASE WBBK-RELATED"/>
    <property type="match status" value="1"/>
</dbReference>
<organism evidence="3">
    <name type="scientific">Rickettsia oklahomensis</name>
    <dbReference type="NCBI Taxonomy" id="3141789"/>
    <lineage>
        <taxon>Bacteria</taxon>
        <taxon>Pseudomonadati</taxon>
        <taxon>Pseudomonadota</taxon>
        <taxon>Alphaproteobacteria</taxon>
        <taxon>Rickettsiales</taxon>
        <taxon>Rickettsiaceae</taxon>
        <taxon>Rickettsieae</taxon>
        <taxon>Rickettsia</taxon>
        <taxon>belli group</taxon>
    </lineage>
</organism>
<evidence type="ECO:0000256" key="1">
    <source>
        <dbReference type="ARBA" id="ARBA00022679"/>
    </source>
</evidence>
<dbReference type="EMBL" id="CP157197">
    <property type="protein sequence ID" value="XBG66030.1"/>
    <property type="molecule type" value="Genomic_DNA"/>
</dbReference>
<name>A0AAU7BYP2_9RICK</name>
<accession>A0AAU7BYP2</accession>
<dbReference type="RefSeq" id="WP_347938662.1">
    <property type="nucleotide sequence ID" value="NZ_CP157197.1"/>
</dbReference>
<sequence>MDKEEYQQTLKNNLIFYAPSIHTGGGLILLKEVLNSKDFTNNWRHIYLDERVKTQLDLSHSIKNIVFIKSRLLAEWELKKNCKINDIVLCFHGLPPLFSIKGKVIVFLQNRILLEPLKNNNYSILTSLKKIWLHLGARYNNIKYIVQTPSMLRVAKEFLSQDIDVTVLAFVPQNNTVKSKNSDFKKFDFIYPASGESHKNHINLLKAWRILADVGIKPSLALTVNVKLYPESAKQLKKSIQEYKLNVINLGEISYNEVLNLYTQVSALIYPSKSESLGLPLIEATKYKTPIIASELDYVRDIVNPKETFDPNSPTSIARAVRRFLNNNESLIVVNSVEEFLKEAIN</sequence>
<gene>
    <name evidence="3" type="ORF">AAGW17_03440</name>
</gene>
<reference evidence="3" key="1">
    <citation type="submission" date="2024-05" db="EMBL/GenBank/DDBJ databases">
        <title>Characterization of a novel Rickettsia species. (Rickettsia oklahomia sp. nov.) from Amblyomma americanum ticks.</title>
        <authorList>
            <person name="Korla P.K."/>
            <person name="Karounos M."/>
            <person name="Wilson J.M."/>
            <person name="Little S.E."/>
            <person name="Qurollo B.A."/>
        </authorList>
    </citation>
    <scope>NUCLEOTIDE SEQUENCE</scope>
    <source>
        <strain evidence="3">Oklahoma-10</strain>
    </source>
</reference>
<feature type="domain" description="Glycosyl transferase family 1" evidence="2">
    <location>
        <begin position="177"/>
        <end position="330"/>
    </location>
</feature>
<evidence type="ECO:0000313" key="3">
    <source>
        <dbReference type="EMBL" id="XBG66030.1"/>
    </source>
</evidence>
<dbReference type="EC" id="2.4.-.-" evidence="3"/>
<dbReference type="KEGG" id="rof:AAGW17_03440"/>
<dbReference type="GO" id="GO:0016757">
    <property type="term" value="F:glycosyltransferase activity"/>
    <property type="evidence" value="ECO:0007669"/>
    <property type="project" value="UniProtKB-KW"/>
</dbReference>